<evidence type="ECO:0000256" key="6">
    <source>
        <dbReference type="ARBA" id="ARBA00023136"/>
    </source>
</evidence>
<feature type="transmembrane region" description="Helical" evidence="8">
    <location>
        <begin position="109"/>
        <end position="133"/>
    </location>
</feature>
<accession>A0A9N9WP76</accession>
<evidence type="ECO:0008006" key="11">
    <source>
        <dbReference type="Google" id="ProtNLM"/>
    </source>
</evidence>
<dbReference type="GO" id="GO:0042246">
    <property type="term" value="P:tissue regeneration"/>
    <property type="evidence" value="ECO:0007669"/>
    <property type="project" value="InterPro"/>
</dbReference>
<reference evidence="9" key="1">
    <citation type="submission" date="2022-01" db="EMBL/GenBank/DDBJ databases">
        <authorList>
            <person name="King R."/>
        </authorList>
    </citation>
    <scope>NUCLEOTIDE SEQUENCE</scope>
</reference>
<comment type="subcellular location">
    <subcellularLocation>
        <location evidence="1">Membrane</location>
        <topology evidence="1">Multi-pass membrane protein</topology>
    </subcellularLocation>
</comment>
<name>A0A9N9WP76_9DIPT</name>
<dbReference type="Proteomes" id="UP001153620">
    <property type="component" value="Chromosome 1"/>
</dbReference>
<evidence type="ECO:0000256" key="2">
    <source>
        <dbReference type="ARBA" id="ARBA00008141"/>
    </source>
</evidence>
<protein>
    <recommendedName>
        <fullName evidence="11">Ninjurin a</fullName>
    </recommendedName>
</protein>
<keyword evidence="4" id="KW-0130">Cell adhesion</keyword>
<keyword evidence="10" id="KW-1185">Reference proteome</keyword>
<keyword evidence="5 8" id="KW-1133">Transmembrane helix</keyword>
<dbReference type="EMBL" id="OU895877">
    <property type="protein sequence ID" value="CAG9800423.1"/>
    <property type="molecule type" value="Genomic_DNA"/>
</dbReference>
<evidence type="ECO:0000313" key="10">
    <source>
        <dbReference type="Proteomes" id="UP001153620"/>
    </source>
</evidence>
<keyword evidence="6 8" id="KW-0472">Membrane</keyword>
<proteinExistence type="inferred from homology"/>
<dbReference type="OrthoDB" id="6114058at2759"/>
<evidence type="ECO:0000313" key="9">
    <source>
        <dbReference type="EMBL" id="CAG9800423.1"/>
    </source>
</evidence>
<evidence type="ECO:0000256" key="4">
    <source>
        <dbReference type="ARBA" id="ARBA00022889"/>
    </source>
</evidence>
<keyword evidence="3 8" id="KW-0812">Transmembrane</keyword>
<dbReference type="PANTHER" id="PTHR12316:SF20">
    <property type="entry name" value="NINJURIN-A"/>
    <property type="match status" value="1"/>
</dbReference>
<organism evidence="9 10">
    <name type="scientific">Chironomus riparius</name>
    <dbReference type="NCBI Taxonomy" id="315576"/>
    <lineage>
        <taxon>Eukaryota</taxon>
        <taxon>Metazoa</taxon>
        <taxon>Ecdysozoa</taxon>
        <taxon>Arthropoda</taxon>
        <taxon>Hexapoda</taxon>
        <taxon>Insecta</taxon>
        <taxon>Pterygota</taxon>
        <taxon>Neoptera</taxon>
        <taxon>Endopterygota</taxon>
        <taxon>Diptera</taxon>
        <taxon>Nematocera</taxon>
        <taxon>Chironomoidea</taxon>
        <taxon>Chironomidae</taxon>
        <taxon>Chironominae</taxon>
        <taxon>Chironomus</taxon>
    </lineage>
</organism>
<comment type="similarity">
    <text evidence="2">Belongs to the ninjurin family.</text>
</comment>
<dbReference type="GO" id="GO:0007155">
    <property type="term" value="P:cell adhesion"/>
    <property type="evidence" value="ECO:0007669"/>
    <property type="project" value="UniProtKB-KW"/>
</dbReference>
<dbReference type="PANTHER" id="PTHR12316">
    <property type="entry name" value="NINJURIN-RELATED"/>
    <property type="match status" value="1"/>
</dbReference>
<feature type="transmembrane region" description="Helical" evidence="8">
    <location>
        <begin position="154"/>
        <end position="172"/>
    </location>
</feature>
<dbReference type="Pfam" id="PF04923">
    <property type="entry name" value="Ninjurin"/>
    <property type="match status" value="1"/>
</dbReference>
<evidence type="ECO:0000256" key="8">
    <source>
        <dbReference type="SAM" id="Phobius"/>
    </source>
</evidence>
<evidence type="ECO:0000256" key="3">
    <source>
        <dbReference type="ARBA" id="ARBA00022692"/>
    </source>
</evidence>
<dbReference type="InterPro" id="IPR007007">
    <property type="entry name" value="Ninjurin"/>
</dbReference>
<dbReference type="GO" id="GO:0016020">
    <property type="term" value="C:membrane"/>
    <property type="evidence" value="ECO:0007669"/>
    <property type="project" value="UniProtKB-SubCell"/>
</dbReference>
<dbReference type="AlphaFoldDB" id="A0A9N9WP76"/>
<evidence type="ECO:0000256" key="5">
    <source>
        <dbReference type="ARBA" id="ARBA00022989"/>
    </source>
</evidence>
<evidence type="ECO:0000256" key="1">
    <source>
        <dbReference type="ARBA" id="ARBA00004141"/>
    </source>
</evidence>
<evidence type="ECO:0000256" key="7">
    <source>
        <dbReference type="SAM" id="MobiDB-lite"/>
    </source>
</evidence>
<gene>
    <name evidence="9" type="ORF">CHIRRI_LOCUS3366</name>
</gene>
<reference evidence="9" key="2">
    <citation type="submission" date="2022-10" db="EMBL/GenBank/DDBJ databases">
        <authorList>
            <consortium name="ENA_rothamsted_submissions"/>
            <consortium name="culmorum"/>
            <person name="King R."/>
        </authorList>
    </citation>
    <scope>NUCLEOTIDE SEQUENCE</scope>
</reference>
<feature type="compositionally biased region" description="Polar residues" evidence="7">
    <location>
        <begin position="1"/>
        <end position="20"/>
    </location>
</feature>
<sequence length="179" mass="19955">MEGGSSNTLETAVKSSTSEDLGTKTKAQIHEPLLDNDGQPIDMGDTKDPESSIPIDENQHDESDMRILPDLNVYQNKKTAGTGMMDVALLVTNVNQLRHIISTFDKNPFFFISITLVIASIILQIVVGVFLILNSRYDVKERDEVCKANRINNWITTLIFIITAINIMLSAFEIPDMNL</sequence>
<feature type="region of interest" description="Disordered" evidence="7">
    <location>
        <begin position="1"/>
        <end position="61"/>
    </location>
</feature>